<evidence type="ECO:0000313" key="5">
    <source>
        <dbReference type="Proteomes" id="UP000784294"/>
    </source>
</evidence>
<dbReference type="SUPFAM" id="SSF56112">
    <property type="entry name" value="Protein kinase-like (PK-like)"/>
    <property type="match status" value="1"/>
</dbReference>
<dbReference type="InterPro" id="IPR050198">
    <property type="entry name" value="Non-receptor_tyrosine_kinases"/>
</dbReference>
<dbReference type="GO" id="GO:0005524">
    <property type="term" value="F:ATP binding"/>
    <property type="evidence" value="ECO:0007669"/>
    <property type="project" value="UniProtKB-KW"/>
</dbReference>
<dbReference type="Proteomes" id="UP000784294">
    <property type="component" value="Unassembled WGS sequence"/>
</dbReference>
<evidence type="ECO:0000256" key="1">
    <source>
        <dbReference type="ARBA" id="ARBA00022741"/>
    </source>
</evidence>
<evidence type="ECO:0000313" key="4">
    <source>
        <dbReference type="EMBL" id="VEL20021.1"/>
    </source>
</evidence>
<feature type="domain" description="Protein kinase" evidence="3">
    <location>
        <begin position="1"/>
        <end position="75"/>
    </location>
</feature>
<dbReference type="InterPro" id="IPR011009">
    <property type="entry name" value="Kinase-like_dom_sf"/>
</dbReference>
<dbReference type="GO" id="GO:0004672">
    <property type="term" value="F:protein kinase activity"/>
    <property type="evidence" value="ECO:0007669"/>
    <property type="project" value="InterPro"/>
</dbReference>
<name>A0A3S5AC15_9PLAT</name>
<feature type="non-terminal residue" evidence="4">
    <location>
        <position position="75"/>
    </location>
</feature>
<dbReference type="EMBL" id="CAAALY010044367">
    <property type="protein sequence ID" value="VEL20021.1"/>
    <property type="molecule type" value="Genomic_DNA"/>
</dbReference>
<dbReference type="OrthoDB" id="6261536at2759"/>
<dbReference type="InterPro" id="IPR000719">
    <property type="entry name" value="Prot_kinase_dom"/>
</dbReference>
<gene>
    <name evidence="4" type="ORF">PXEA_LOCUS13461</name>
</gene>
<accession>A0A3S5AC15</accession>
<dbReference type="Gene3D" id="3.30.200.20">
    <property type="entry name" value="Phosphorylase Kinase, domain 1"/>
    <property type="match status" value="1"/>
</dbReference>
<dbReference type="InterPro" id="IPR001245">
    <property type="entry name" value="Ser-Thr/Tyr_kinase_cat_dom"/>
</dbReference>
<dbReference type="AlphaFoldDB" id="A0A3S5AC15"/>
<sequence>GNFGDVYRGVYNGQVVAVKLCRADWTEVDGRRKFLQGETTALHFAHPNVVRLVGIAVRTHPVMIVMEYVAAIWDY</sequence>
<evidence type="ECO:0000259" key="3">
    <source>
        <dbReference type="PROSITE" id="PS50011"/>
    </source>
</evidence>
<proteinExistence type="predicted"/>
<evidence type="ECO:0000256" key="2">
    <source>
        <dbReference type="ARBA" id="ARBA00022840"/>
    </source>
</evidence>
<keyword evidence="5" id="KW-1185">Reference proteome</keyword>
<dbReference type="Pfam" id="PF07714">
    <property type="entry name" value="PK_Tyr_Ser-Thr"/>
    <property type="match status" value="1"/>
</dbReference>
<comment type="caution">
    <text evidence="4">The sequence shown here is derived from an EMBL/GenBank/DDBJ whole genome shotgun (WGS) entry which is preliminary data.</text>
</comment>
<reference evidence="4" key="1">
    <citation type="submission" date="2018-11" db="EMBL/GenBank/DDBJ databases">
        <authorList>
            <consortium name="Pathogen Informatics"/>
        </authorList>
    </citation>
    <scope>NUCLEOTIDE SEQUENCE</scope>
</reference>
<dbReference type="PANTHER" id="PTHR24418">
    <property type="entry name" value="TYROSINE-PROTEIN KINASE"/>
    <property type="match status" value="1"/>
</dbReference>
<organism evidence="4 5">
    <name type="scientific">Protopolystoma xenopodis</name>
    <dbReference type="NCBI Taxonomy" id="117903"/>
    <lineage>
        <taxon>Eukaryota</taxon>
        <taxon>Metazoa</taxon>
        <taxon>Spiralia</taxon>
        <taxon>Lophotrochozoa</taxon>
        <taxon>Platyhelminthes</taxon>
        <taxon>Monogenea</taxon>
        <taxon>Polyopisthocotylea</taxon>
        <taxon>Polystomatidea</taxon>
        <taxon>Polystomatidae</taxon>
        <taxon>Protopolystoma</taxon>
    </lineage>
</organism>
<keyword evidence="1" id="KW-0547">Nucleotide-binding</keyword>
<protein>
    <recommendedName>
        <fullName evidence="3">Protein kinase domain-containing protein</fullName>
    </recommendedName>
</protein>
<dbReference type="PROSITE" id="PS50011">
    <property type="entry name" value="PROTEIN_KINASE_DOM"/>
    <property type="match status" value="1"/>
</dbReference>
<keyword evidence="2" id="KW-0067">ATP-binding</keyword>